<feature type="region of interest" description="Disordered" evidence="1">
    <location>
        <begin position="33"/>
        <end position="52"/>
    </location>
</feature>
<feature type="non-terminal residue" evidence="3">
    <location>
        <position position="145"/>
    </location>
</feature>
<dbReference type="Proteomes" id="UP000823775">
    <property type="component" value="Unassembled WGS sequence"/>
</dbReference>
<evidence type="ECO:0000313" key="3">
    <source>
        <dbReference type="EMBL" id="MCE3051584.1"/>
    </source>
</evidence>
<dbReference type="PROSITE" id="PS50003">
    <property type="entry name" value="PH_DOMAIN"/>
    <property type="match status" value="1"/>
</dbReference>
<dbReference type="EMBL" id="JACEIK010008753">
    <property type="protein sequence ID" value="MCE3051584.1"/>
    <property type="molecule type" value="Genomic_DNA"/>
</dbReference>
<feature type="non-terminal residue" evidence="3">
    <location>
        <position position="1"/>
    </location>
</feature>
<evidence type="ECO:0000313" key="4">
    <source>
        <dbReference type="Proteomes" id="UP000823775"/>
    </source>
</evidence>
<dbReference type="Pfam" id="PF00169">
    <property type="entry name" value="PH"/>
    <property type="match status" value="1"/>
</dbReference>
<proteinExistence type="predicted"/>
<dbReference type="Gene3D" id="2.30.29.30">
    <property type="entry name" value="Pleckstrin-homology domain (PH domain)/Phosphotyrosine-binding domain (PTB)"/>
    <property type="match status" value="1"/>
</dbReference>
<gene>
    <name evidence="3" type="primary">ROPGAP6</name>
    <name evidence="3" type="ORF">HAX54_050264</name>
</gene>
<name>A0ABS8WNJ2_DATST</name>
<sequence length="145" mass="16039">EKGEYTIVNSNKTRKRLHVPDIWVTGVADSKFEELGNQPPAPPGTNDQPQLHCGNKVYKSGPLFLSSKVGIGWTSWKKRWFTLTETSLVFYRSDPTVIPQKGGEVNLTLGGIDLNNSGSVVVKEDKKLLTLLFPDGRDGRSVTLK</sequence>
<dbReference type="PANTHER" id="PTHR46265">
    <property type="entry name" value="RHO GTPASE-ACTIVATING PROTEIN 7"/>
    <property type="match status" value="1"/>
</dbReference>
<comment type="caution">
    <text evidence="3">The sequence shown here is derived from an EMBL/GenBank/DDBJ whole genome shotgun (WGS) entry which is preliminary data.</text>
</comment>
<organism evidence="3 4">
    <name type="scientific">Datura stramonium</name>
    <name type="common">Jimsonweed</name>
    <name type="synonym">Common thornapple</name>
    <dbReference type="NCBI Taxonomy" id="4076"/>
    <lineage>
        <taxon>Eukaryota</taxon>
        <taxon>Viridiplantae</taxon>
        <taxon>Streptophyta</taxon>
        <taxon>Embryophyta</taxon>
        <taxon>Tracheophyta</taxon>
        <taxon>Spermatophyta</taxon>
        <taxon>Magnoliopsida</taxon>
        <taxon>eudicotyledons</taxon>
        <taxon>Gunneridae</taxon>
        <taxon>Pentapetalae</taxon>
        <taxon>asterids</taxon>
        <taxon>lamiids</taxon>
        <taxon>Solanales</taxon>
        <taxon>Solanaceae</taxon>
        <taxon>Solanoideae</taxon>
        <taxon>Datureae</taxon>
        <taxon>Datura</taxon>
    </lineage>
</organism>
<evidence type="ECO:0000259" key="2">
    <source>
        <dbReference type="PROSITE" id="PS50003"/>
    </source>
</evidence>
<dbReference type="CDD" id="cd00821">
    <property type="entry name" value="PH"/>
    <property type="match status" value="1"/>
</dbReference>
<dbReference type="InterPro" id="IPR052799">
    <property type="entry name" value="Rho_GAP_Regulators"/>
</dbReference>
<dbReference type="SUPFAM" id="SSF50729">
    <property type="entry name" value="PH domain-like"/>
    <property type="match status" value="1"/>
</dbReference>
<reference evidence="3 4" key="1">
    <citation type="journal article" date="2021" name="BMC Genomics">
        <title>Datura genome reveals duplications of psychoactive alkaloid biosynthetic genes and high mutation rate following tissue culture.</title>
        <authorList>
            <person name="Rajewski A."/>
            <person name="Carter-House D."/>
            <person name="Stajich J."/>
            <person name="Litt A."/>
        </authorList>
    </citation>
    <scope>NUCLEOTIDE SEQUENCE [LARGE SCALE GENOMIC DNA]</scope>
    <source>
        <strain evidence="3">AR-01</strain>
    </source>
</reference>
<feature type="domain" description="PH" evidence="2">
    <location>
        <begin position="56"/>
        <end position="145"/>
    </location>
</feature>
<evidence type="ECO:0000256" key="1">
    <source>
        <dbReference type="SAM" id="MobiDB-lite"/>
    </source>
</evidence>
<dbReference type="InterPro" id="IPR001849">
    <property type="entry name" value="PH_domain"/>
</dbReference>
<protein>
    <submittedName>
        <fullName evidence="3">Rho GTPase-activating protein 6</fullName>
    </submittedName>
</protein>
<dbReference type="PANTHER" id="PTHR46265:SF24">
    <property type="entry name" value="RHO GTPASE-ACTIVATING PROTEIN REN1-LIKE ISOFORM X1"/>
    <property type="match status" value="1"/>
</dbReference>
<dbReference type="InterPro" id="IPR011993">
    <property type="entry name" value="PH-like_dom_sf"/>
</dbReference>
<accession>A0ABS8WNJ2</accession>
<keyword evidence="4" id="KW-1185">Reference proteome</keyword>